<comment type="caution">
    <text evidence="2">Lacks conserved residue(s) required for the propagation of feature annotation.</text>
</comment>
<evidence type="ECO:0000256" key="2">
    <source>
        <dbReference type="HAMAP-Rule" id="MF_00984"/>
    </source>
</evidence>
<dbReference type="HAMAP" id="MF_00984">
    <property type="entry name" value="SSB"/>
    <property type="match status" value="1"/>
</dbReference>
<dbReference type="Proteomes" id="UP000199159">
    <property type="component" value="Unassembled WGS sequence"/>
</dbReference>
<dbReference type="AlphaFoldDB" id="A0A1H0U167"/>
<dbReference type="InterPro" id="IPR012340">
    <property type="entry name" value="NA-bd_OB-fold"/>
</dbReference>
<dbReference type="GO" id="GO:0003697">
    <property type="term" value="F:single-stranded DNA binding"/>
    <property type="evidence" value="ECO:0007669"/>
    <property type="project" value="UniProtKB-UniRule"/>
</dbReference>
<accession>A0A1H0U167</accession>
<dbReference type="EMBL" id="FNJU01000004">
    <property type="protein sequence ID" value="SDP60032.1"/>
    <property type="molecule type" value="Genomic_DNA"/>
</dbReference>
<dbReference type="PROSITE" id="PS50935">
    <property type="entry name" value="SSB"/>
    <property type="match status" value="1"/>
</dbReference>
<gene>
    <name evidence="4" type="ORF">SAMN05216565_10486</name>
</gene>
<dbReference type="SUPFAM" id="SSF50249">
    <property type="entry name" value="Nucleic acid-binding proteins"/>
    <property type="match status" value="1"/>
</dbReference>
<dbReference type="OrthoDB" id="9809878at2"/>
<dbReference type="Gene3D" id="2.40.50.140">
    <property type="entry name" value="Nucleic acid-binding proteins"/>
    <property type="match status" value="1"/>
</dbReference>
<dbReference type="GO" id="GO:0006260">
    <property type="term" value="P:DNA replication"/>
    <property type="evidence" value="ECO:0007669"/>
    <property type="project" value="InterPro"/>
</dbReference>
<proteinExistence type="inferred from homology"/>
<comment type="subunit">
    <text evidence="2">Homotetramer.</text>
</comment>
<dbReference type="Pfam" id="PF00436">
    <property type="entry name" value="SSB"/>
    <property type="match status" value="1"/>
</dbReference>
<dbReference type="NCBIfam" id="TIGR00621">
    <property type="entry name" value="ssb"/>
    <property type="match status" value="1"/>
</dbReference>
<dbReference type="PANTHER" id="PTHR10302:SF27">
    <property type="entry name" value="SINGLE-STRANDED DNA-BINDING PROTEIN"/>
    <property type="match status" value="1"/>
</dbReference>
<sequence>MINQVILVGRLTRDPEIRYTQEGQAVANVTLAVSRNFKSNAGEIEADFVNCTLWRKTAENTANYCKKGSIVGVSGRIQTRSYENNGKRVYVTEVLAESVKFMGGKPRELVEQ</sequence>
<protein>
    <recommendedName>
        <fullName evidence="2 3">Single-stranded DNA-binding protein</fullName>
        <shortName evidence="2">SSB</shortName>
    </recommendedName>
</protein>
<dbReference type="PANTHER" id="PTHR10302">
    <property type="entry name" value="SINGLE-STRANDED DNA-BINDING PROTEIN"/>
    <property type="match status" value="1"/>
</dbReference>
<dbReference type="PIRSF" id="PIRSF002070">
    <property type="entry name" value="SSB"/>
    <property type="match status" value="1"/>
</dbReference>
<dbReference type="CDD" id="cd04496">
    <property type="entry name" value="SSB_OBF"/>
    <property type="match status" value="1"/>
</dbReference>
<evidence type="ECO:0000313" key="4">
    <source>
        <dbReference type="EMBL" id="SDP60032.1"/>
    </source>
</evidence>
<dbReference type="GO" id="GO:0009295">
    <property type="term" value="C:nucleoid"/>
    <property type="evidence" value="ECO:0007669"/>
    <property type="project" value="TreeGrafter"/>
</dbReference>
<dbReference type="RefSeq" id="WP_090853950.1">
    <property type="nucleotide sequence ID" value="NZ_FNJU01000004.1"/>
</dbReference>
<dbReference type="InterPro" id="IPR011344">
    <property type="entry name" value="ssDNA-bd"/>
</dbReference>
<reference evidence="5" key="1">
    <citation type="submission" date="2016-10" db="EMBL/GenBank/DDBJ databases">
        <authorList>
            <person name="Varghese N."/>
            <person name="Submissions S."/>
        </authorList>
    </citation>
    <scope>NUCLEOTIDE SEQUENCE [LARGE SCALE GENOMIC DNA]</scope>
    <source>
        <strain evidence="5">IBRC-M10078</strain>
    </source>
</reference>
<keyword evidence="5" id="KW-1185">Reference proteome</keyword>
<dbReference type="InterPro" id="IPR000424">
    <property type="entry name" value="Primosome_PriB/ssb"/>
</dbReference>
<organism evidence="4 5">
    <name type="scientific">Litchfieldia salsa</name>
    <dbReference type="NCBI Taxonomy" id="930152"/>
    <lineage>
        <taxon>Bacteria</taxon>
        <taxon>Bacillati</taxon>
        <taxon>Bacillota</taxon>
        <taxon>Bacilli</taxon>
        <taxon>Bacillales</taxon>
        <taxon>Bacillaceae</taxon>
        <taxon>Litchfieldia</taxon>
    </lineage>
</organism>
<evidence type="ECO:0000256" key="3">
    <source>
        <dbReference type="PIRNR" id="PIRNR002070"/>
    </source>
</evidence>
<evidence type="ECO:0000256" key="1">
    <source>
        <dbReference type="ARBA" id="ARBA00023125"/>
    </source>
</evidence>
<evidence type="ECO:0000313" key="5">
    <source>
        <dbReference type="Proteomes" id="UP000199159"/>
    </source>
</evidence>
<keyword evidence="1 2" id="KW-0238">DNA-binding</keyword>
<name>A0A1H0U167_9BACI</name>
<dbReference type="STRING" id="930152.SAMN05216565_10486"/>